<dbReference type="EMBL" id="JASJOU010000003">
    <property type="protein sequence ID" value="MDJ1501568.1"/>
    <property type="molecule type" value="Genomic_DNA"/>
</dbReference>
<reference evidence="1" key="1">
    <citation type="submission" date="2023-05" db="EMBL/GenBank/DDBJ databases">
        <authorList>
            <person name="Zhang X."/>
        </authorList>
    </citation>
    <scope>NUCLEOTIDE SEQUENCE</scope>
    <source>
        <strain evidence="1">BD1B2-1</strain>
    </source>
</reference>
<comment type="caution">
    <text evidence="1">The sequence shown here is derived from an EMBL/GenBank/DDBJ whole genome shotgun (WGS) entry which is preliminary data.</text>
</comment>
<accession>A0AAE3UD82</accession>
<proteinExistence type="predicted"/>
<protein>
    <submittedName>
        <fullName evidence="1">Uncharacterized protein</fullName>
    </submittedName>
</protein>
<dbReference type="RefSeq" id="WP_314511060.1">
    <property type="nucleotide sequence ID" value="NZ_JASJOU010000003.1"/>
</dbReference>
<dbReference type="AlphaFoldDB" id="A0AAE3UD82"/>
<sequence length="212" mass="25037">MKHKLPAIESKANTHYKSILSTTLIKNTSMSELSSLLAKISITQENLNKFLAAPVATFERQPGWKEWWDSREMYGKSEFTTDLLDAYNEESTNQGIVTDWIEYKPSISHSEYNPHTQTWYFSIFQFSENYQEMIPVLGFLRNIETYKNLDDSDFVIVYPFVWGDDTVQAYIRFKDNESYFADKTDQQHQRLASLYLDKIWKDLETKYNNEPD</sequence>
<keyword evidence="2" id="KW-1185">Reference proteome</keyword>
<gene>
    <name evidence="1" type="ORF">QNI22_12955</name>
</gene>
<dbReference type="Proteomes" id="UP001232063">
    <property type="component" value="Unassembled WGS sequence"/>
</dbReference>
<name>A0AAE3UD82_9BACT</name>
<evidence type="ECO:0000313" key="1">
    <source>
        <dbReference type="EMBL" id="MDJ1501568.1"/>
    </source>
</evidence>
<evidence type="ECO:0000313" key="2">
    <source>
        <dbReference type="Proteomes" id="UP001232063"/>
    </source>
</evidence>
<organism evidence="1 2">
    <name type="scientific">Xanthocytophaga agilis</name>
    <dbReference type="NCBI Taxonomy" id="3048010"/>
    <lineage>
        <taxon>Bacteria</taxon>
        <taxon>Pseudomonadati</taxon>
        <taxon>Bacteroidota</taxon>
        <taxon>Cytophagia</taxon>
        <taxon>Cytophagales</taxon>
        <taxon>Rhodocytophagaceae</taxon>
        <taxon>Xanthocytophaga</taxon>
    </lineage>
</organism>